<dbReference type="EMBL" id="JARBHB010000001">
    <property type="protein sequence ID" value="KAJ8896503.1"/>
    <property type="molecule type" value="Genomic_DNA"/>
</dbReference>
<evidence type="ECO:0000313" key="2">
    <source>
        <dbReference type="EMBL" id="KAJ8896503.1"/>
    </source>
</evidence>
<proteinExistence type="predicted"/>
<evidence type="ECO:0000313" key="3">
    <source>
        <dbReference type="Proteomes" id="UP001159363"/>
    </source>
</evidence>
<keyword evidence="3" id="KW-1185">Reference proteome</keyword>
<sequence length="68" mass="7649">METEVIINFFKIALLAHIGTERPVLVICDGHKIHNLTILILPPHSSHILQPFDLSVTKSLKTCYDAEL</sequence>
<dbReference type="Proteomes" id="UP001159363">
    <property type="component" value="Chromosome 1"/>
</dbReference>
<gene>
    <name evidence="2" type="ORF">PR048_001847</name>
</gene>
<evidence type="ECO:0000259" key="1">
    <source>
        <dbReference type="Pfam" id="PF03184"/>
    </source>
</evidence>
<reference evidence="2 3" key="1">
    <citation type="submission" date="2023-02" db="EMBL/GenBank/DDBJ databases">
        <title>LHISI_Scaffold_Assembly.</title>
        <authorList>
            <person name="Stuart O.P."/>
            <person name="Cleave R."/>
            <person name="Magrath M.J.L."/>
            <person name="Mikheyev A.S."/>
        </authorList>
    </citation>
    <scope>NUCLEOTIDE SEQUENCE [LARGE SCALE GENOMIC DNA]</scope>
    <source>
        <strain evidence="2">Daus_M_001</strain>
        <tissue evidence="2">Leg muscle</tissue>
    </source>
</reference>
<accession>A0ABQ9IIH9</accession>
<comment type="caution">
    <text evidence="2">The sequence shown here is derived from an EMBL/GenBank/DDBJ whole genome shotgun (WGS) entry which is preliminary data.</text>
</comment>
<feature type="domain" description="DDE-1" evidence="1">
    <location>
        <begin position="31"/>
        <end position="66"/>
    </location>
</feature>
<dbReference type="InterPro" id="IPR004875">
    <property type="entry name" value="DDE_SF_endonuclease_dom"/>
</dbReference>
<name>A0ABQ9IIH9_9NEOP</name>
<organism evidence="2 3">
    <name type="scientific">Dryococelus australis</name>
    <dbReference type="NCBI Taxonomy" id="614101"/>
    <lineage>
        <taxon>Eukaryota</taxon>
        <taxon>Metazoa</taxon>
        <taxon>Ecdysozoa</taxon>
        <taxon>Arthropoda</taxon>
        <taxon>Hexapoda</taxon>
        <taxon>Insecta</taxon>
        <taxon>Pterygota</taxon>
        <taxon>Neoptera</taxon>
        <taxon>Polyneoptera</taxon>
        <taxon>Phasmatodea</taxon>
        <taxon>Verophasmatodea</taxon>
        <taxon>Anareolatae</taxon>
        <taxon>Phasmatidae</taxon>
        <taxon>Eurycanthinae</taxon>
        <taxon>Dryococelus</taxon>
    </lineage>
</organism>
<feature type="non-terminal residue" evidence="2">
    <location>
        <position position="68"/>
    </location>
</feature>
<protein>
    <recommendedName>
        <fullName evidence="1">DDE-1 domain-containing protein</fullName>
    </recommendedName>
</protein>
<dbReference type="Pfam" id="PF03184">
    <property type="entry name" value="DDE_1"/>
    <property type="match status" value="1"/>
</dbReference>